<organism evidence="2 3">
    <name type="scientific">Linnemannia gamsii</name>
    <dbReference type="NCBI Taxonomy" id="64522"/>
    <lineage>
        <taxon>Eukaryota</taxon>
        <taxon>Fungi</taxon>
        <taxon>Fungi incertae sedis</taxon>
        <taxon>Mucoromycota</taxon>
        <taxon>Mortierellomycotina</taxon>
        <taxon>Mortierellomycetes</taxon>
        <taxon>Mortierellales</taxon>
        <taxon>Mortierellaceae</taxon>
        <taxon>Linnemannia</taxon>
    </lineage>
</organism>
<gene>
    <name evidence="2" type="ORF">BGZ96_001195</name>
</gene>
<sequence>MADTTIAQQVTPATHIDTSSAPTSDVKPTTTITTTTTTTYLKTQPITIPGSSSVSNNSLADSGDNNNDIVQDIISPISPSKSVGKKTGTRSTFCPNTLRKCTKLTDEDFDHHENDRAQNRQSQSTGWLGMLGLKKNANYGDELSKYNEPHEQAYY</sequence>
<feature type="region of interest" description="Disordered" evidence="1">
    <location>
        <begin position="47"/>
        <end position="89"/>
    </location>
</feature>
<evidence type="ECO:0000313" key="3">
    <source>
        <dbReference type="Proteomes" id="UP001194696"/>
    </source>
</evidence>
<proteinExistence type="predicted"/>
<evidence type="ECO:0000313" key="2">
    <source>
        <dbReference type="EMBL" id="KAG0281282.1"/>
    </source>
</evidence>
<feature type="compositionally biased region" description="Polar residues" evidence="1">
    <location>
        <begin position="1"/>
        <end position="28"/>
    </location>
</feature>
<name>A0ABQ7JMU3_9FUNG</name>
<reference evidence="2 3" key="1">
    <citation type="journal article" date="2020" name="Fungal Divers.">
        <title>Resolving the Mortierellaceae phylogeny through synthesis of multi-gene phylogenetics and phylogenomics.</title>
        <authorList>
            <person name="Vandepol N."/>
            <person name="Liber J."/>
            <person name="Desiro A."/>
            <person name="Na H."/>
            <person name="Kennedy M."/>
            <person name="Barry K."/>
            <person name="Grigoriev I.V."/>
            <person name="Miller A.N."/>
            <person name="O'Donnell K."/>
            <person name="Stajich J.E."/>
            <person name="Bonito G."/>
        </authorList>
    </citation>
    <scope>NUCLEOTIDE SEQUENCE [LARGE SCALE GENOMIC DNA]</scope>
    <source>
        <strain evidence="2 3">AD045</strain>
    </source>
</reference>
<dbReference type="EMBL" id="JAAAIM010001196">
    <property type="protein sequence ID" value="KAG0281282.1"/>
    <property type="molecule type" value="Genomic_DNA"/>
</dbReference>
<feature type="region of interest" description="Disordered" evidence="1">
    <location>
        <begin position="1"/>
        <end position="29"/>
    </location>
</feature>
<protein>
    <submittedName>
        <fullName evidence="2">Uncharacterized protein</fullName>
    </submittedName>
</protein>
<dbReference type="Proteomes" id="UP001194696">
    <property type="component" value="Unassembled WGS sequence"/>
</dbReference>
<comment type="caution">
    <text evidence="2">The sequence shown here is derived from an EMBL/GenBank/DDBJ whole genome shotgun (WGS) entry which is preliminary data.</text>
</comment>
<accession>A0ABQ7JMU3</accession>
<feature type="compositionally biased region" description="Polar residues" evidence="1">
    <location>
        <begin position="59"/>
        <end position="69"/>
    </location>
</feature>
<keyword evidence="3" id="KW-1185">Reference proteome</keyword>
<evidence type="ECO:0000256" key="1">
    <source>
        <dbReference type="SAM" id="MobiDB-lite"/>
    </source>
</evidence>